<dbReference type="CDD" id="cd20071">
    <property type="entry name" value="SET_SMYD"/>
    <property type="match status" value="1"/>
</dbReference>
<dbReference type="GO" id="GO:0005634">
    <property type="term" value="C:nucleus"/>
    <property type="evidence" value="ECO:0007669"/>
    <property type="project" value="TreeGrafter"/>
</dbReference>
<accession>A0AAN6H1P5</accession>
<proteinExistence type="predicted"/>
<feature type="region of interest" description="Disordered" evidence="1">
    <location>
        <begin position="467"/>
        <end position="575"/>
    </location>
</feature>
<dbReference type="InterPro" id="IPR001214">
    <property type="entry name" value="SET_dom"/>
</dbReference>
<feature type="region of interest" description="Disordered" evidence="1">
    <location>
        <begin position="1"/>
        <end position="22"/>
    </location>
</feature>
<dbReference type="Pfam" id="PF00856">
    <property type="entry name" value="SET"/>
    <property type="match status" value="1"/>
</dbReference>
<gene>
    <name evidence="3" type="ORF">LTR91_024127</name>
</gene>
<name>A0AAN6H1P5_9PEZI</name>
<feature type="compositionally biased region" description="Polar residues" evidence="1">
    <location>
        <begin position="728"/>
        <end position="756"/>
    </location>
</feature>
<dbReference type="Gene3D" id="2.170.270.10">
    <property type="entry name" value="SET domain"/>
    <property type="match status" value="1"/>
</dbReference>
<dbReference type="EMBL" id="JAUJLE010000581">
    <property type="protein sequence ID" value="KAK0952916.1"/>
    <property type="molecule type" value="Genomic_DNA"/>
</dbReference>
<dbReference type="InterPro" id="IPR046341">
    <property type="entry name" value="SET_dom_sf"/>
</dbReference>
<feature type="domain" description="SET" evidence="2">
    <location>
        <begin position="194"/>
        <end position="425"/>
    </location>
</feature>
<protein>
    <recommendedName>
        <fullName evidence="2">SET domain-containing protein</fullName>
    </recommendedName>
</protein>
<dbReference type="AlphaFoldDB" id="A0AAN6H1P5"/>
<keyword evidence="4" id="KW-1185">Reference proteome</keyword>
<dbReference type="Pfam" id="PF08213">
    <property type="entry name" value="COX24_C"/>
    <property type="match status" value="1"/>
</dbReference>
<feature type="region of interest" description="Disordered" evidence="1">
    <location>
        <begin position="787"/>
        <end position="821"/>
    </location>
</feature>
<evidence type="ECO:0000313" key="3">
    <source>
        <dbReference type="EMBL" id="KAK0952916.1"/>
    </source>
</evidence>
<evidence type="ECO:0000313" key="4">
    <source>
        <dbReference type="Proteomes" id="UP001175353"/>
    </source>
</evidence>
<feature type="compositionally biased region" description="Basic residues" evidence="1">
    <location>
        <begin position="543"/>
        <end position="559"/>
    </location>
</feature>
<feature type="compositionally biased region" description="Gly residues" evidence="1">
    <location>
        <begin position="468"/>
        <end position="478"/>
    </location>
</feature>
<dbReference type="PANTHER" id="PTHR12197:SF251">
    <property type="entry name" value="EG:BACR7C10.4 PROTEIN"/>
    <property type="match status" value="1"/>
</dbReference>
<dbReference type="Proteomes" id="UP001175353">
    <property type="component" value="Unassembled WGS sequence"/>
</dbReference>
<dbReference type="SUPFAM" id="SSF82199">
    <property type="entry name" value="SET domain"/>
    <property type="match status" value="1"/>
</dbReference>
<dbReference type="SMART" id="SM01155">
    <property type="entry name" value="DUF1713"/>
    <property type="match status" value="1"/>
</dbReference>
<organism evidence="3 4">
    <name type="scientific">Friedmanniomyces endolithicus</name>
    <dbReference type="NCBI Taxonomy" id="329885"/>
    <lineage>
        <taxon>Eukaryota</taxon>
        <taxon>Fungi</taxon>
        <taxon>Dikarya</taxon>
        <taxon>Ascomycota</taxon>
        <taxon>Pezizomycotina</taxon>
        <taxon>Dothideomycetes</taxon>
        <taxon>Dothideomycetidae</taxon>
        <taxon>Mycosphaerellales</taxon>
        <taxon>Teratosphaeriaceae</taxon>
        <taxon>Friedmanniomyces</taxon>
    </lineage>
</organism>
<sequence length="907" mass="101214">MDTPFATTDWQPTRPPEPGDIDSTDRLPALIGTLAAQTKAIYRHPYDPQCWLQRAKTLTELRYPELAVGDAHKALLLCRALLARLGEGRWKPGYRMGFWMREDDCDGVGEKTGESKDEDEGVAERERRITDLQSEAWGVEVGNLCKFPAAEEGRYLLRRYPWMRAEHRVRGDALLALLNEEFAARTSLRGRRNALCEVRRHAFGLSGADGRDSHDVLGVFALEDLPDGAFLMVDRSKTWGCIGPGLGGSVVNLRGGEGCPNPLHPNMPSDDAADDLRWVRGRAGVYAADIITLCRFLLCCKKDGVAHPLDHPLIARLTPLYRRKKVRLFSLEADFAIPVAWLQHLGIDVFANPNYDTWVLFEIKARENNNSWSNPLHHCVSPLFSLFNHSCEPNVTWNTGKDCIALGIALQRDVKAGEQLFVFYDQYVEDQSLEARRESMWRWLEDDCRCSRCVREAEIEAARSSVEWGGGGVDGSGGGDEKASACLATRPSHQRRPSSSKTSCPPDNSKPAPAAKAAAATAADSATGGSTAEDGESKPKWERIHKKSSSASRVPRRRITGPSVPERSGKPKEKVPAQQYPMLPSVPGVQHLNETDVGLSSFFSMHRPLSVTTAIPPPSTTEAFNAIFDSQQHREDQWAHGDSARGSPEDVIYTLHNTIESLENSSHAAAQDEGVRFEVIQQSPSNAENSIKHLDSSPRTTRSLEEIVATFQPFQKPPPPQAFVEPKATTSSPRTRKASATTQPQAKSTRSSTKTYQTTITVHEVTETNGQKHYSASSSPIISMDASAAPETPNSIPRASQPRLPVTHSSHPQHAQYPRGAQQPFRHRMLRRARMYLHTRPTTTTITQVGEPQQGARERFIRRAPSEKRVSMILLSVKRQRKMKMKKHKYKKLMKRTRNLRRRLDRN</sequence>
<dbReference type="PANTHER" id="PTHR12197">
    <property type="entry name" value="HISTONE-LYSINE N-METHYLTRANSFERASE SMYD"/>
    <property type="match status" value="1"/>
</dbReference>
<evidence type="ECO:0000256" key="1">
    <source>
        <dbReference type="SAM" id="MobiDB-lite"/>
    </source>
</evidence>
<evidence type="ECO:0000259" key="2">
    <source>
        <dbReference type="PROSITE" id="PS50280"/>
    </source>
</evidence>
<comment type="caution">
    <text evidence="3">The sequence shown here is derived from an EMBL/GenBank/DDBJ whole genome shotgun (WGS) entry which is preliminary data.</text>
</comment>
<dbReference type="PROSITE" id="PS50280">
    <property type="entry name" value="SET"/>
    <property type="match status" value="1"/>
</dbReference>
<feature type="compositionally biased region" description="Polar residues" evidence="1">
    <location>
        <begin position="1"/>
        <end position="11"/>
    </location>
</feature>
<feature type="compositionally biased region" description="Low complexity" evidence="1">
    <location>
        <begin position="509"/>
        <end position="532"/>
    </location>
</feature>
<reference evidence="3" key="1">
    <citation type="submission" date="2023-06" db="EMBL/GenBank/DDBJ databases">
        <title>Black Yeasts Isolated from many extreme environments.</title>
        <authorList>
            <person name="Coleine C."/>
            <person name="Stajich J.E."/>
            <person name="Selbmann L."/>
        </authorList>
    </citation>
    <scope>NUCLEOTIDE SEQUENCE</scope>
    <source>
        <strain evidence="3">CCFEE 5200</strain>
    </source>
</reference>
<feature type="region of interest" description="Disordered" evidence="1">
    <location>
        <begin position="711"/>
        <end position="756"/>
    </location>
</feature>
<dbReference type="InterPro" id="IPR013177">
    <property type="entry name" value="Ribosomal_mS38_C"/>
</dbReference>
<dbReference type="InterPro" id="IPR050869">
    <property type="entry name" value="H3K4_H4K5_MeTrfase"/>
</dbReference>